<dbReference type="GO" id="GO:0009086">
    <property type="term" value="P:methionine biosynthetic process"/>
    <property type="evidence" value="ECO:0007669"/>
    <property type="project" value="UniProtKB-KW"/>
</dbReference>
<comment type="similarity">
    <text evidence="12">Belongs to the tetrahydrofolate dehydrogenase/cyclohydrolase family.</text>
</comment>
<dbReference type="EMBL" id="JAJAQI010000026">
    <property type="protein sequence ID" value="MCB4823388.1"/>
    <property type="molecule type" value="Genomic_DNA"/>
</dbReference>
<name>A0A9X1LBR6_9PROT</name>
<keyword evidence="6 12" id="KW-0378">Hydrolase</keyword>
<dbReference type="GO" id="GO:0004488">
    <property type="term" value="F:methylenetetrahydrofolate dehydrogenase (NADP+) activity"/>
    <property type="evidence" value="ECO:0007669"/>
    <property type="project" value="UniProtKB-UniRule"/>
</dbReference>
<evidence type="ECO:0000256" key="12">
    <source>
        <dbReference type="HAMAP-Rule" id="MF_01576"/>
    </source>
</evidence>
<comment type="caution">
    <text evidence="15">The sequence shown here is derived from an EMBL/GenBank/DDBJ whole genome shotgun (WGS) entry which is preliminary data.</text>
</comment>
<organism evidence="15 16">
    <name type="scientific">Roseicella aerolata</name>
    <dbReference type="NCBI Taxonomy" id="2883479"/>
    <lineage>
        <taxon>Bacteria</taxon>
        <taxon>Pseudomonadati</taxon>
        <taxon>Pseudomonadota</taxon>
        <taxon>Alphaproteobacteria</taxon>
        <taxon>Acetobacterales</taxon>
        <taxon>Roseomonadaceae</taxon>
        <taxon>Roseicella</taxon>
    </lineage>
</organism>
<evidence type="ECO:0000256" key="9">
    <source>
        <dbReference type="ARBA" id="ARBA00023102"/>
    </source>
</evidence>
<dbReference type="Pfam" id="PF00763">
    <property type="entry name" value="THF_DHG_CYH"/>
    <property type="match status" value="1"/>
</dbReference>
<comment type="pathway">
    <text evidence="1 12">One-carbon metabolism; tetrahydrofolate interconversion.</text>
</comment>
<dbReference type="Gene3D" id="3.40.50.720">
    <property type="entry name" value="NAD(P)-binding Rossmann-like Domain"/>
    <property type="match status" value="1"/>
</dbReference>
<keyword evidence="5 12" id="KW-0658">Purine biosynthesis</keyword>
<evidence type="ECO:0000256" key="10">
    <source>
        <dbReference type="ARBA" id="ARBA00023167"/>
    </source>
</evidence>
<evidence type="ECO:0000256" key="11">
    <source>
        <dbReference type="ARBA" id="ARBA00023268"/>
    </source>
</evidence>
<dbReference type="InterPro" id="IPR000672">
    <property type="entry name" value="THF_DH/CycHdrlase"/>
</dbReference>
<dbReference type="PROSITE" id="PS00767">
    <property type="entry name" value="THF_DHG_CYH_2"/>
    <property type="match status" value="1"/>
</dbReference>
<dbReference type="GO" id="GO:0006164">
    <property type="term" value="P:purine nucleotide biosynthetic process"/>
    <property type="evidence" value="ECO:0007669"/>
    <property type="project" value="UniProtKB-KW"/>
</dbReference>
<protein>
    <recommendedName>
        <fullName evidence="12">Bifunctional protein FolD</fullName>
    </recommendedName>
    <domain>
        <recommendedName>
            <fullName evidence="12">Methylenetetrahydrofolate dehydrogenase</fullName>
            <ecNumber evidence="12">1.5.1.5</ecNumber>
        </recommendedName>
    </domain>
    <domain>
        <recommendedName>
            <fullName evidence="12">Methenyltetrahydrofolate cyclohydrolase</fullName>
            <ecNumber evidence="12">3.5.4.9</ecNumber>
        </recommendedName>
    </domain>
</protein>
<keyword evidence="11 12" id="KW-0511">Multifunctional enzyme</keyword>
<comment type="function">
    <text evidence="12">Catalyzes the oxidation of 5,10-methylenetetrahydrofolate to 5,10-methenyltetrahydrofolate and then the hydrolysis of 5,10-methenyltetrahydrofolate to 10-formyltetrahydrofolate.</text>
</comment>
<dbReference type="GO" id="GO:0005829">
    <property type="term" value="C:cytosol"/>
    <property type="evidence" value="ECO:0007669"/>
    <property type="project" value="TreeGrafter"/>
</dbReference>
<dbReference type="RefSeq" id="WP_226610050.1">
    <property type="nucleotide sequence ID" value="NZ_JAJAQI010000026.1"/>
</dbReference>
<proteinExistence type="inferred from homology"/>
<dbReference type="Pfam" id="PF02882">
    <property type="entry name" value="THF_DHG_CYH_C"/>
    <property type="match status" value="1"/>
</dbReference>
<dbReference type="FunFam" id="3.40.50.10860:FF:000005">
    <property type="entry name" value="C-1-tetrahydrofolate synthase, cytoplasmic, putative"/>
    <property type="match status" value="1"/>
</dbReference>
<dbReference type="FunFam" id="3.40.50.720:FF:000006">
    <property type="entry name" value="Bifunctional protein FolD"/>
    <property type="match status" value="1"/>
</dbReference>
<dbReference type="GO" id="GO:0035999">
    <property type="term" value="P:tetrahydrofolate interconversion"/>
    <property type="evidence" value="ECO:0007669"/>
    <property type="project" value="UniProtKB-UniRule"/>
</dbReference>
<keyword evidence="3 12" id="KW-0554">One-carbon metabolism</keyword>
<dbReference type="GO" id="GO:0004477">
    <property type="term" value="F:methenyltetrahydrofolate cyclohydrolase activity"/>
    <property type="evidence" value="ECO:0007669"/>
    <property type="project" value="UniProtKB-UniRule"/>
</dbReference>
<keyword evidence="16" id="KW-1185">Reference proteome</keyword>
<dbReference type="PANTHER" id="PTHR48099:SF5">
    <property type="entry name" value="C-1-TETRAHYDROFOLATE SYNTHASE, CYTOPLASMIC"/>
    <property type="match status" value="1"/>
</dbReference>
<gene>
    <name evidence="12 15" type="primary">folD</name>
    <name evidence="15" type="ORF">LHA35_16775</name>
</gene>
<dbReference type="CDD" id="cd01080">
    <property type="entry name" value="NAD_bind_m-THF_DH_Cyclohyd"/>
    <property type="match status" value="1"/>
</dbReference>
<dbReference type="NCBIfam" id="NF010783">
    <property type="entry name" value="PRK14186.1"/>
    <property type="match status" value="1"/>
</dbReference>
<evidence type="ECO:0000256" key="5">
    <source>
        <dbReference type="ARBA" id="ARBA00022755"/>
    </source>
</evidence>
<dbReference type="InterPro" id="IPR036291">
    <property type="entry name" value="NAD(P)-bd_dom_sf"/>
</dbReference>
<keyword evidence="9 12" id="KW-0368">Histidine biosynthesis</keyword>
<evidence type="ECO:0000256" key="2">
    <source>
        <dbReference type="ARBA" id="ARBA00011738"/>
    </source>
</evidence>
<evidence type="ECO:0000256" key="4">
    <source>
        <dbReference type="ARBA" id="ARBA00022605"/>
    </source>
</evidence>
<dbReference type="Gene3D" id="3.40.50.10860">
    <property type="entry name" value="Leucine Dehydrogenase, chain A, domain 1"/>
    <property type="match status" value="1"/>
</dbReference>
<dbReference type="EC" id="3.5.4.9" evidence="12"/>
<keyword evidence="8 12" id="KW-0560">Oxidoreductase</keyword>
<feature type="domain" description="Tetrahydrofolate dehydrogenase/cyclohydrolase NAD(P)-binding" evidence="14">
    <location>
        <begin position="140"/>
        <end position="281"/>
    </location>
</feature>
<evidence type="ECO:0000256" key="3">
    <source>
        <dbReference type="ARBA" id="ARBA00022563"/>
    </source>
</evidence>
<dbReference type="InterPro" id="IPR020867">
    <property type="entry name" value="THF_DH/CycHdrlase_CS"/>
</dbReference>
<evidence type="ECO:0000256" key="7">
    <source>
        <dbReference type="ARBA" id="ARBA00022857"/>
    </source>
</evidence>
<keyword evidence="10 12" id="KW-0486">Methionine biosynthesis</keyword>
<dbReference type="InterPro" id="IPR046346">
    <property type="entry name" value="Aminoacid_DH-like_N_sf"/>
</dbReference>
<dbReference type="InterPro" id="IPR020631">
    <property type="entry name" value="THF_DH/CycHdrlase_NAD-bd_dom"/>
</dbReference>
<dbReference type="SUPFAM" id="SSF51735">
    <property type="entry name" value="NAD(P)-binding Rossmann-fold domains"/>
    <property type="match status" value="1"/>
</dbReference>
<dbReference type="PRINTS" id="PR00085">
    <property type="entry name" value="THFDHDRGNASE"/>
</dbReference>
<dbReference type="InterPro" id="IPR020630">
    <property type="entry name" value="THF_DH/CycHdrlase_cat_dom"/>
</dbReference>
<comment type="caution">
    <text evidence="12">Lacks conserved residue(s) required for the propagation of feature annotation.</text>
</comment>
<dbReference type="NCBIfam" id="NF008058">
    <property type="entry name" value="PRK10792.1"/>
    <property type="match status" value="1"/>
</dbReference>
<reference evidence="15" key="1">
    <citation type="submission" date="2021-10" db="EMBL/GenBank/DDBJ databases">
        <title>Roseicella aerolatum sp. nov., isolated from aerosols of e-waste dismantling site.</title>
        <authorList>
            <person name="Qin T."/>
        </authorList>
    </citation>
    <scope>NUCLEOTIDE SEQUENCE</scope>
    <source>
        <strain evidence="15">GB24</strain>
    </source>
</reference>
<comment type="catalytic activity">
    <reaction evidence="12">
        <text>(6R)-5,10-methylene-5,6,7,8-tetrahydrofolate + NADP(+) = (6R)-5,10-methenyltetrahydrofolate + NADPH</text>
        <dbReference type="Rhea" id="RHEA:22812"/>
        <dbReference type="ChEBI" id="CHEBI:15636"/>
        <dbReference type="ChEBI" id="CHEBI:57455"/>
        <dbReference type="ChEBI" id="CHEBI:57783"/>
        <dbReference type="ChEBI" id="CHEBI:58349"/>
        <dbReference type="EC" id="1.5.1.5"/>
    </reaction>
</comment>
<dbReference type="AlphaFoldDB" id="A0A9X1LBR6"/>
<dbReference type="PANTHER" id="PTHR48099">
    <property type="entry name" value="C-1-TETRAHYDROFOLATE SYNTHASE, CYTOPLASMIC-RELATED"/>
    <property type="match status" value="1"/>
</dbReference>
<evidence type="ECO:0000256" key="8">
    <source>
        <dbReference type="ARBA" id="ARBA00023002"/>
    </source>
</evidence>
<comment type="catalytic activity">
    <reaction evidence="12">
        <text>(6R)-5,10-methenyltetrahydrofolate + H2O = (6R)-10-formyltetrahydrofolate + H(+)</text>
        <dbReference type="Rhea" id="RHEA:23700"/>
        <dbReference type="ChEBI" id="CHEBI:15377"/>
        <dbReference type="ChEBI" id="CHEBI:15378"/>
        <dbReference type="ChEBI" id="CHEBI:57455"/>
        <dbReference type="ChEBI" id="CHEBI:195366"/>
        <dbReference type="EC" id="3.5.4.9"/>
    </reaction>
</comment>
<dbReference type="HAMAP" id="MF_01576">
    <property type="entry name" value="THF_DHG_CYH"/>
    <property type="match status" value="1"/>
</dbReference>
<evidence type="ECO:0000256" key="1">
    <source>
        <dbReference type="ARBA" id="ARBA00004777"/>
    </source>
</evidence>
<evidence type="ECO:0000259" key="14">
    <source>
        <dbReference type="Pfam" id="PF02882"/>
    </source>
</evidence>
<dbReference type="GO" id="GO:0000105">
    <property type="term" value="P:L-histidine biosynthetic process"/>
    <property type="evidence" value="ECO:0007669"/>
    <property type="project" value="UniProtKB-KW"/>
</dbReference>
<sequence length="287" mass="29993">MTSPPPGQIIDGKAVAERLRGRLAARIATLPFRPGLRVVRVGDDPASGVYVRNKDRAAAAAGFDSATIQLPAETREADLLTLIEALNLDPAVDGILVQLPLPPQIRPDMVIAAIDPAKDVDGFHAVNAGRLATRQPGLVPCTPKGVMHLLREAGAKLAGARAVVLGRSMIVGRPMAQLLLDADCTVTIAHSRTRDLAAECRRAEILVAAVGRPEMVRGDWIGDGAVVIDVGINRTPQGRLVGDVAFAEAAVRAAAITPVPGGVGPMTIACLLENTLEAALRRRGAVT</sequence>
<evidence type="ECO:0000313" key="16">
    <source>
        <dbReference type="Proteomes" id="UP001139311"/>
    </source>
</evidence>
<dbReference type="NCBIfam" id="NF010785">
    <property type="entry name" value="PRK14188.1"/>
    <property type="match status" value="1"/>
</dbReference>
<evidence type="ECO:0000259" key="13">
    <source>
        <dbReference type="Pfam" id="PF00763"/>
    </source>
</evidence>
<feature type="domain" description="Tetrahydrofolate dehydrogenase/cyclohydrolase catalytic" evidence="13">
    <location>
        <begin position="10"/>
        <end position="121"/>
    </location>
</feature>
<keyword evidence="4 12" id="KW-0028">Amino-acid biosynthesis</keyword>
<dbReference type="Proteomes" id="UP001139311">
    <property type="component" value="Unassembled WGS sequence"/>
</dbReference>
<accession>A0A9X1LBR6</accession>
<feature type="binding site" evidence="12">
    <location>
        <position position="232"/>
    </location>
    <ligand>
        <name>NADP(+)</name>
        <dbReference type="ChEBI" id="CHEBI:58349"/>
    </ligand>
</feature>
<feature type="binding site" evidence="12">
    <location>
        <begin position="166"/>
        <end position="168"/>
    </location>
    <ligand>
        <name>NADP(+)</name>
        <dbReference type="ChEBI" id="CHEBI:58349"/>
    </ligand>
</feature>
<dbReference type="PROSITE" id="PS00766">
    <property type="entry name" value="THF_DHG_CYH_1"/>
    <property type="match status" value="1"/>
</dbReference>
<evidence type="ECO:0000313" key="15">
    <source>
        <dbReference type="EMBL" id="MCB4823388.1"/>
    </source>
</evidence>
<keyword evidence="7 12" id="KW-0521">NADP</keyword>
<dbReference type="EC" id="1.5.1.5" evidence="12"/>
<dbReference type="SUPFAM" id="SSF53223">
    <property type="entry name" value="Aminoacid dehydrogenase-like, N-terminal domain"/>
    <property type="match status" value="1"/>
</dbReference>
<evidence type="ECO:0000256" key="6">
    <source>
        <dbReference type="ARBA" id="ARBA00022801"/>
    </source>
</evidence>
<comment type="subunit">
    <text evidence="2 12">Homodimer.</text>
</comment>